<sequence>MTQKKSYSRYFIILQEDEKGYALASDKLPSGYAKLEIKNDKCKISYYVQNLKKEATPYYMILVCSKKDEKRVIKIGELNIDDHGRAEVCYEYPSDNIVNSKISVDKVTGAAIVKMFNSNIVSVMSGFATTEIPEWKTYPMIEDEAKANEMKEQQQEAPIEEKVDEKPEESNGSIFDEYEKGIEQVKESEEVPQENTEIMGTEKVEQGNNEAPMEESSQENENIDTVPESNVEEEVDGNMQEDEARHKKNKHKEHCEIEIEEVKMECGKKEHDKKEHECKEYPKGKVGDFFKNLAENLEEMEDICTEIKRCRWYKVPVCDLEDMSHINDYNKYAVVYYPMTSYYQYIKRHDHYMLGYKCDKEGKMKYLVYAIPGTKHIMDQPYGGKSGFVTWVPQVEGDEEEDSFGYWLMFYDFRNSTIVIPVKK</sequence>
<gene>
    <name evidence="3" type="ORF">bsdE14_24070</name>
</gene>
<evidence type="ECO:0000256" key="1">
    <source>
        <dbReference type="SAM" id="MobiDB-lite"/>
    </source>
</evidence>
<feature type="region of interest" description="Disordered" evidence="1">
    <location>
        <begin position="149"/>
        <end position="172"/>
    </location>
</feature>
<dbReference type="InterPro" id="IPR057682">
    <property type="entry name" value="DUF7922"/>
</dbReference>
<feature type="region of interest" description="Disordered" evidence="1">
    <location>
        <begin position="202"/>
        <end position="229"/>
    </location>
</feature>
<accession>A0ABQ5N734</accession>
<protein>
    <submittedName>
        <fullName evidence="3">Membrane protein</fullName>
    </submittedName>
</protein>
<dbReference type="RefSeq" id="WP_264850275.1">
    <property type="nucleotide sequence ID" value="NZ_BRXR01000001.1"/>
</dbReference>
<reference evidence="3 4" key="1">
    <citation type="journal article" date="2024" name="Int. J. Syst. Evol. Microbiol.">
        <title>Clostridium omnivorum sp. nov., isolated from anoxic soil under the treatment of reductive soil disinfestation.</title>
        <authorList>
            <person name="Ueki A."/>
            <person name="Tonouchi A."/>
            <person name="Kaku N."/>
            <person name="Honma S."/>
            <person name="Ueki K."/>
        </authorList>
    </citation>
    <scope>NUCLEOTIDE SEQUENCE [LARGE SCALE GENOMIC DNA]</scope>
    <source>
        <strain evidence="3 4">E14</strain>
    </source>
</reference>
<evidence type="ECO:0000313" key="4">
    <source>
        <dbReference type="Proteomes" id="UP001208567"/>
    </source>
</evidence>
<name>A0ABQ5N734_9CLOT</name>
<dbReference type="EMBL" id="BRXR01000001">
    <property type="protein sequence ID" value="GLC30997.1"/>
    <property type="molecule type" value="Genomic_DNA"/>
</dbReference>
<organism evidence="3 4">
    <name type="scientific">Clostridium omnivorum</name>
    <dbReference type="NCBI Taxonomy" id="1604902"/>
    <lineage>
        <taxon>Bacteria</taxon>
        <taxon>Bacillati</taxon>
        <taxon>Bacillota</taxon>
        <taxon>Clostridia</taxon>
        <taxon>Eubacteriales</taxon>
        <taxon>Clostridiaceae</taxon>
        <taxon>Clostridium</taxon>
    </lineage>
</organism>
<feature type="domain" description="DUF7922" evidence="2">
    <location>
        <begin position="10"/>
        <end position="129"/>
    </location>
</feature>
<keyword evidence="4" id="KW-1185">Reference proteome</keyword>
<dbReference type="Proteomes" id="UP001208567">
    <property type="component" value="Unassembled WGS sequence"/>
</dbReference>
<evidence type="ECO:0000259" key="2">
    <source>
        <dbReference type="Pfam" id="PF25538"/>
    </source>
</evidence>
<comment type="caution">
    <text evidence="3">The sequence shown here is derived from an EMBL/GenBank/DDBJ whole genome shotgun (WGS) entry which is preliminary data.</text>
</comment>
<feature type="compositionally biased region" description="Basic and acidic residues" evidence="1">
    <location>
        <begin position="149"/>
        <end position="169"/>
    </location>
</feature>
<dbReference type="Pfam" id="PF25538">
    <property type="entry name" value="DUF7922"/>
    <property type="match status" value="1"/>
</dbReference>
<evidence type="ECO:0000313" key="3">
    <source>
        <dbReference type="EMBL" id="GLC30997.1"/>
    </source>
</evidence>
<proteinExistence type="predicted"/>
<feature type="compositionally biased region" description="Acidic residues" evidence="1">
    <location>
        <begin position="212"/>
        <end position="222"/>
    </location>
</feature>